<dbReference type="Proteomes" id="UP000004995">
    <property type="component" value="Unassembled WGS sequence"/>
</dbReference>
<dbReference type="Gramene" id="KQL12331">
    <property type="protein sequence ID" value="KQL12331"/>
    <property type="gene ID" value="SETIT_008995mg"/>
</dbReference>
<dbReference type="InParanoid" id="K3Y457"/>
<evidence type="ECO:0000313" key="1">
    <source>
        <dbReference type="EnsemblPlants" id="KQL12331"/>
    </source>
</evidence>
<reference evidence="1" key="2">
    <citation type="submission" date="2018-08" db="UniProtKB">
        <authorList>
            <consortium name="EnsemblPlants"/>
        </authorList>
    </citation>
    <scope>IDENTIFICATION</scope>
    <source>
        <strain evidence="1">Yugu1</strain>
    </source>
</reference>
<keyword evidence="2" id="KW-1185">Reference proteome</keyword>
<dbReference type="HOGENOM" id="CLU_3369351_0_0_1"/>
<sequence>MYVTTSHLQYKDQVSVPPAVLEPKKLKDYLKPSTA</sequence>
<accession>K3Y457</accession>
<organism evidence="1 2">
    <name type="scientific">Setaria italica</name>
    <name type="common">Foxtail millet</name>
    <name type="synonym">Panicum italicum</name>
    <dbReference type="NCBI Taxonomy" id="4555"/>
    <lineage>
        <taxon>Eukaryota</taxon>
        <taxon>Viridiplantae</taxon>
        <taxon>Streptophyta</taxon>
        <taxon>Embryophyta</taxon>
        <taxon>Tracheophyta</taxon>
        <taxon>Spermatophyta</taxon>
        <taxon>Magnoliopsida</taxon>
        <taxon>Liliopsida</taxon>
        <taxon>Poales</taxon>
        <taxon>Poaceae</taxon>
        <taxon>PACMAD clade</taxon>
        <taxon>Panicoideae</taxon>
        <taxon>Panicodae</taxon>
        <taxon>Paniceae</taxon>
        <taxon>Cenchrinae</taxon>
        <taxon>Setaria</taxon>
    </lineage>
</organism>
<name>K3Y457_SETIT</name>
<dbReference type="EMBL" id="AGNK02002709">
    <property type="status" value="NOT_ANNOTATED_CDS"/>
    <property type="molecule type" value="Genomic_DNA"/>
</dbReference>
<proteinExistence type="predicted"/>
<reference evidence="2" key="1">
    <citation type="journal article" date="2012" name="Nat. Biotechnol.">
        <title>Reference genome sequence of the model plant Setaria.</title>
        <authorList>
            <person name="Bennetzen J.L."/>
            <person name="Schmutz J."/>
            <person name="Wang H."/>
            <person name="Percifield R."/>
            <person name="Hawkins J."/>
            <person name="Pontaroli A.C."/>
            <person name="Estep M."/>
            <person name="Feng L."/>
            <person name="Vaughn J.N."/>
            <person name="Grimwood J."/>
            <person name="Jenkins J."/>
            <person name="Barry K."/>
            <person name="Lindquist E."/>
            <person name="Hellsten U."/>
            <person name="Deshpande S."/>
            <person name="Wang X."/>
            <person name="Wu X."/>
            <person name="Mitros T."/>
            <person name="Triplett J."/>
            <person name="Yang X."/>
            <person name="Ye C.Y."/>
            <person name="Mauro-Herrera M."/>
            <person name="Wang L."/>
            <person name="Li P."/>
            <person name="Sharma M."/>
            <person name="Sharma R."/>
            <person name="Ronald P.C."/>
            <person name="Panaud O."/>
            <person name="Kellogg E.A."/>
            <person name="Brutnell T.P."/>
            <person name="Doust A.N."/>
            <person name="Tuskan G.A."/>
            <person name="Rokhsar D."/>
            <person name="Devos K.M."/>
        </authorList>
    </citation>
    <scope>NUCLEOTIDE SEQUENCE [LARGE SCALE GENOMIC DNA]</scope>
    <source>
        <strain evidence="2">cv. Yugu1</strain>
    </source>
</reference>
<dbReference type="EnsemblPlants" id="KQL12331">
    <property type="protein sequence ID" value="KQL12331"/>
    <property type="gene ID" value="SETIT_008995mg"/>
</dbReference>
<dbReference type="AlphaFoldDB" id="K3Y457"/>
<evidence type="ECO:0000313" key="2">
    <source>
        <dbReference type="Proteomes" id="UP000004995"/>
    </source>
</evidence>
<protein>
    <submittedName>
        <fullName evidence="1">Uncharacterized protein</fullName>
    </submittedName>
</protein>